<dbReference type="Proteomes" id="UP001195422">
    <property type="component" value="Unassembled WGS sequence"/>
</dbReference>
<proteinExistence type="predicted"/>
<evidence type="ECO:0000313" key="2">
    <source>
        <dbReference type="Proteomes" id="UP001195422"/>
    </source>
</evidence>
<evidence type="ECO:0008006" key="3">
    <source>
        <dbReference type="Google" id="ProtNLM"/>
    </source>
</evidence>
<dbReference type="RefSeq" id="WP_188948377.1">
    <property type="nucleotide sequence ID" value="NZ_BMPH01000007.1"/>
</dbReference>
<name>A0ABS4XPD2_GLUPR</name>
<accession>A0ABS4XPD2</accession>
<keyword evidence="2" id="KW-1185">Reference proteome</keyword>
<gene>
    <name evidence="1" type="ORF">JOF39_001447</name>
</gene>
<sequence length="284" mass="31372">MSVRTESASGLIWNTQKEQILLGSGIKKKLVHVRVRSLPQNGHFIEELAAACPETGALTVELDESDARGTAVADLSGLEVLENLEFLNATPHGEVVISERIEVSDLRLRRLSIGYFPGVTESLVGAPRLNALEVEGSTIDILLDVRADLRELTLLRTRKSDCPAAWNGVSGLQELNIDQAGTIKAYPPENGWPPSVSIRWANSVKGLVEASQTRPFQHLYLNGIRLFDAGSSLWDLRAESIFVDFADKPPKWLVEAWPHRPGDWSERFKVAYHPSLPGSEDSFN</sequence>
<evidence type="ECO:0000313" key="1">
    <source>
        <dbReference type="EMBL" id="MBP2398366.1"/>
    </source>
</evidence>
<dbReference type="EMBL" id="JAGIOJ010000001">
    <property type="protein sequence ID" value="MBP2398366.1"/>
    <property type="molecule type" value="Genomic_DNA"/>
</dbReference>
<reference evidence="1 2" key="1">
    <citation type="submission" date="2021-03" db="EMBL/GenBank/DDBJ databases">
        <title>Sequencing the genomes of 1000 actinobacteria strains.</title>
        <authorList>
            <person name="Klenk H.-P."/>
        </authorList>
    </citation>
    <scope>NUCLEOTIDE SEQUENCE [LARGE SCALE GENOMIC DNA]</scope>
    <source>
        <strain evidence="1 2">DSM 20168</strain>
    </source>
</reference>
<protein>
    <recommendedName>
        <fullName evidence="3">Leucine-rich repeat domain-containing protein</fullName>
    </recommendedName>
</protein>
<comment type="caution">
    <text evidence="1">The sequence shown here is derived from an EMBL/GenBank/DDBJ whole genome shotgun (WGS) entry which is preliminary data.</text>
</comment>
<organism evidence="1 2">
    <name type="scientific">Glutamicibacter protophormiae</name>
    <name type="common">Brevibacterium protophormiae</name>
    <dbReference type="NCBI Taxonomy" id="37930"/>
    <lineage>
        <taxon>Bacteria</taxon>
        <taxon>Bacillati</taxon>
        <taxon>Actinomycetota</taxon>
        <taxon>Actinomycetes</taxon>
        <taxon>Micrococcales</taxon>
        <taxon>Micrococcaceae</taxon>
        <taxon>Glutamicibacter</taxon>
    </lineage>
</organism>